<dbReference type="Proteomes" id="UP001434883">
    <property type="component" value="Unassembled WGS sequence"/>
</dbReference>
<accession>A0ABV0S8E8</accession>
<comment type="caution">
    <text evidence="1">The sequence shown here is derived from an EMBL/GenBank/DDBJ whole genome shotgun (WGS) entry which is preliminary data.</text>
</comment>
<reference evidence="1 2" key="1">
    <citation type="submission" date="2021-06" db="EMBL/GenBank/DDBJ databases">
        <authorList>
            <person name="Palmer J.M."/>
        </authorList>
    </citation>
    <scope>NUCLEOTIDE SEQUENCE [LARGE SCALE GENOMIC DNA]</scope>
    <source>
        <strain evidence="1 2">XC_2019</strain>
        <tissue evidence="1">Muscle</tissue>
    </source>
</reference>
<evidence type="ECO:0000313" key="2">
    <source>
        <dbReference type="Proteomes" id="UP001434883"/>
    </source>
</evidence>
<sequence length="124" mass="13725">MSVCQGCKQKWDGQICSIQYVLSPQELQSLVETVSCIAKHQCVSERTVKWRMHQCGLSIMHNYSTLTVEQPIQCGEVSEGQDPTCRMQNVGRNPAGCGSLCPVEQGVFIQPRQHGRALGGKTFI</sequence>
<proteinExistence type="predicted"/>
<protein>
    <submittedName>
        <fullName evidence="1">Uncharacterized protein</fullName>
    </submittedName>
</protein>
<dbReference type="EMBL" id="JAHRIN010072502">
    <property type="protein sequence ID" value="MEQ2216840.1"/>
    <property type="molecule type" value="Genomic_DNA"/>
</dbReference>
<name>A0ABV0S8E8_9TELE</name>
<organism evidence="1 2">
    <name type="scientific">Xenoophorus captivus</name>
    <dbReference type="NCBI Taxonomy" id="1517983"/>
    <lineage>
        <taxon>Eukaryota</taxon>
        <taxon>Metazoa</taxon>
        <taxon>Chordata</taxon>
        <taxon>Craniata</taxon>
        <taxon>Vertebrata</taxon>
        <taxon>Euteleostomi</taxon>
        <taxon>Actinopterygii</taxon>
        <taxon>Neopterygii</taxon>
        <taxon>Teleostei</taxon>
        <taxon>Neoteleostei</taxon>
        <taxon>Acanthomorphata</taxon>
        <taxon>Ovalentaria</taxon>
        <taxon>Atherinomorphae</taxon>
        <taxon>Cyprinodontiformes</taxon>
        <taxon>Goodeidae</taxon>
        <taxon>Xenoophorus</taxon>
    </lineage>
</organism>
<keyword evidence="2" id="KW-1185">Reference proteome</keyword>
<evidence type="ECO:0000313" key="1">
    <source>
        <dbReference type="EMBL" id="MEQ2216840.1"/>
    </source>
</evidence>
<gene>
    <name evidence="1" type="ORF">XENOCAPTIV_023239</name>
</gene>